<reference evidence="1 2" key="1">
    <citation type="submission" date="2020-09" db="EMBL/GenBank/DDBJ databases">
        <title>Draft genome of Gelidibacter salicanalis PAMC21136.</title>
        <authorList>
            <person name="Park H."/>
        </authorList>
    </citation>
    <scope>NUCLEOTIDE SEQUENCE [LARGE SCALE GENOMIC DNA]</scope>
    <source>
        <strain evidence="1 2">PAMC21136</strain>
    </source>
</reference>
<organism evidence="1 2">
    <name type="scientific">Gelidibacter salicanalis</name>
    <dbReference type="NCBI Taxonomy" id="291193"/>
    <lineage>
        <taxon>Bacteria</taxon>
        <taxon>Pseudomonadati</taxon>
        <taxon>Bacteroidota</taxon>
        <taxon>Flavobacteriia</taxon>
        <taxon>Flavobacteriales</taxon>
        <taxon>Flavobacteriaceae</taxon>
        <taxon>Gelidibacter</taxon>
    </lineage>
</organism>
<accession>A0A934KRU7</accession>
<protein>
    <submittedName>
        <fullName evidence="1">Helix-turn-helix domain-containing protein</fullName>
    </submittedName>
</protein>
<evidence type="ECO:0000313" key="2">
    <source>
        <dbReference type="Proteomes" id="UP000662373"/>
    </source>
</evidence>
<proteinExistence type="predicted"/>
<dbReference type="RefSeq" id="WP_199597087.1">
    <property type="nucleotide sequence ID" value="NZ_JAEHJZ010000004.1"/>
</dbReference>
<keyword evidence="2" id="KW-1185">Reference proteome</keyword>
<sequence length="102" mass="11904">MNEQEHVVDLLQDIKGLLSHNKKVYNMDDLVNYTGLSKSKIYKLSQLKLIPAGNNPHIRQLFFNKAEIDAWLLGEPNLSDEFLERQFNKQLLTNKKFGSWKT</sequence>
<name>A0A934KRU7_9FLAO</name>
<dbReference type="Proteomes" id="UP000662373">
    <property type="component" value="Unassembled WGS sequence"/>
</dbReference>
<evidence type="ECO:0000313" key="1">
    <source>
        <dbReference type="EMBL" id="MBJ7879627.1"/>
    </source>
</evidence>
<comment type="caution">
    <text evidence="1">The sequence shown here is derived from an EMBL/GenBank/DDBJ whole genome shotgun (WGS) entry which is preliminary data.</text>
</comment>
<gene>
    <name evidence="1" type="ORF">JEM65_03010</name>
</gene>
<dbReference type="EMBL" id="JAEHJZ010000004">
    <property type="protein sequence ID" value="MBJ7879627.1"/>
    <property type="molecule type" value="Genomic_DNA"/>
</dbReference>
<dbReference type="AlphaFoldDB" id="A0A934KRU7"/>